<comment type="subcellular location">
    <subcellularLocation>
        <location evidence="1">Cell envelope</location>
    </subcellularLocation>
</comment>
<reference evidence="7" key="1">
    <citation type="journal article" date="2019" name="Int. J. Syst. Evol. Microbiol.">
        <title>The Global Catalogue of Microorganisms (GCM) 10K type strain sequencing project: providing services to taxonomists for standard genome sequencing and annotation.</title>
        <authorList>
            <consortium name="The Broad Institute Genomics Platform"/>
            <consortium name="The Broad Institute Genome Sequencing Center for Infectious Disease"/>
            <person name="Wu L."/>
            <person name="Ma J."/>
        </authorList>
    </citation>
    <scope>NUCLEOTIDE SEQUENCE [LARGE SCALE GENOMIC DNA]</scope>
    <source>
        <strain evidence="7">CGMCC 1.16306</strain>
    </source>
</reference>
<dbReference type="PANTHER" id="PTHR42852">
    <property type="entry name" value="THIOL:DISULFIDE INTERCHANGE PROTEIN DSBE"/>
    <property type="match status" value="1"/>
</dbReference>
<keyword evidence="7" id="KW-1185">Reference proteome</keyword>
<comment type="caution">
    <text evidence="6">The sequence shown here is derived from an EMBL/GenBank/DDBJ whole genome shotgun (WGS) entry which is preliminary data.</text>
</comment>
<dbReference type="Pfam" id="PF14289">
    <property type="entry name" value="DUF4369"/>
    <property type="match status" value="1"/>
</dbReference>
<dbReference type="PROSITE" id="PS51352">
    <property type="entry name" value="THIOREDOXIN_2"/>
    <property type="match status" value="1"/>
</dbReference>
<accession>A0ABW2MVL1</accession>
<dbReference type="Proteomes" id="UP001596415">
    <property type="component" value="Unassembled WGS sequence"/>
</dbReference>
<dbReference type="SUPFAM" id="SSF52833">
    <property type="entry name" value="Thioredoxin-like"/>
    <property type="match status" value="1"/>
</dbReference>
<dbReference type="CDD" id="cd02966">
    <property type="entry name" value="TlpA_like_family"/>
    <property type="match status" value="1"/>
</dbReference>
<protein>
    <submittedName>
        <fullName evidence="6">Redoxin domain-containing protein</fullName>
    </submittedName>
</protein>
<gene>
    <name evidence="6" type="ORF">ACFQO1_06980</name>
</gene>
<keyword evidence="4" id="KW-0676">Redox-active center</keyword>
<dbReference type="InterPro" id="IPR050553">
    <property type="entry name" value="Thioredoxin_ResA/DsbE_sf"/>
</dbReference>
<dbReference type="InterPro" id="IPR000866">
    <property type="entry name" value="AhpC/TSA"/>
</dbReference>
<dbReference type="EMBL" id="JBHTBN010000003">
    <property type="protein sequence ID" value="MFC7357424.1"/>
    <property type="molecule type" value="Genomic_DNA"/>
</dbReference>
<evidence type="ECO:0000256" key="1">
    <source>
        <dbReference type="ARBA" id="ARBA00004196"/>
    </source>
</evidence>
<dbReference type="InterPro" id="IPR025380">
    <property type="entry name" value="DUF4369"/>
</dbReference>
<sequence length="372" mass="41808">MKLLLPLLIIGLLFTACDSKSEGTYNFSGTAQGFEDGTTIYVYEVEGTSNNVTDTITVKNGKFSANLQVNDQPALYYMKVGNINKNIIFFPGNTDLKATIYKDSINASYVTGSPQNDAYRSYLNKMIGFNNQKMELSERFREARKQGDNLLASQIQQENIDINNEEIIYKKNFVAEENNSIFGVMLLSEMTNNKQLSPAEASEYLDNLSPKIASTQIAKDLSAALSSLKATEIGGQAPDFTAPDPDGNMLSLKETLGKYTIVDFWASWCKPCRMENPNVVRVYEKYHDKGLNIISVSLDRKGQKDRWLQAIEQDEMDWYHVSNLEFWQDPIARDYSVRSIPATFLLDENGKIIDKNLRGAALENKIASLLGQ</sequence>
<dbReference type="InterPro" id="IPR036249">
    <property type="entry name" value="Thioredoxin-like_sf"/>
</dbReference>
<feature type="domain" description="Thioredoxin" evidence="5">
    <location>
        <begin position="231"/>
        <end position="372"/>
    </location>
</feature>
<evidence type="ECO:0000256" key="4">
    <source>
        <dbReference type="ARBA" id="ARBA00023284"/>
    </source>
</evidence>
<evidence type="ECO:0000256" key="3">
    <source>
        <dbReference type="ARBA" id="ARBA00023157"/>
    </source>
</evidence>
<dbReference type="RefSeq" id="WP_380217270.1">
    <property type="nucleotide sequence ID" value="NZ_JBHTBN010000003.1"/>
</dbReference>
<keyword evidence="3" id="KW-1015">Disulfide bond</keyword>
<proteinExistence type="predicted"/>
<evidence type="ECO:0000259" key="5">
    <source>
        <dbReference type="PROSITE" id="PS51352"/>
    </source>
</evidence>
<dbReference type="Pfam" id="PF00578">
    <property type="entry name" value="AhpC-TSA"/>
    <property type="match status" value="1"/>
</dbReference>
<dbReference type="InterPro" id="IPR013766">
    <property type="entry name" value="Thioredoxin_domain"/>
</dbReference>
<evidence type="ECO:0000256" key="2">
    <source>
        <dbReference type="ARBA" id="ARBA00022748"/>
    </source>
</evidence>
<dbReference type="PROSITE" id="PS51257">
    <property type="entry name" value="PROKAR_LIPOPROTEIN"/>
    <property type="match status" value="1"/>
</dbReference>
<dbReference type="Gene3D" id="3.40.30.10">
    <property type="entry name" value="Glutaredoxin"/>
    <property type="match status" value="1"/>
</dbReference>
<dbReference type="PANTHER" id="PTHR42852:SF6">
    <property type="entry name" value="THIOL:DISULFIDE INTERCHANGE PROTEIN DSBE"/>
    <property type="match status" value="1"/>
</dbReference>
<evidence type="ECO:0000313" key="6">
    <source>
        <dbReference type="EMBL" id="MFC7357424.1"/>
    </source>
</evidence>
<organism evidence="6 7">
    <name type="scientific">Jejudonia soesokkakensis</name>
    <dbReference type="NCBI Taxonomy" id="1323432"/>
    <lineage>
        <taxon>Bacteria</taxon>
        <taxon>Pseudomonadati</taxon>
        <taxon>Bacteroidota</taxon>
        <taxon>Flavobacteriia</taxon>
        <taxon>Flavobacteriales</taxon>
        <taxon>Flavobacteriaceae</taxon>
        <taxon>Jejudonia</taxon>
    </lineage>
</organism>
<name>A0ABW2MVL1_9FLAO</name>
<keyword evidence="2" id="KW-0201">Cytochrome c-type biogenesis</keyword>
<evidence type="ECO:0000313" key="7">
    <source>
        <dbReference type="Proteomes" id="UP001596415"/>
    </source>
</evidence>